<evidence type="ECO:0000256" key="4">
    <source>
        <dbReference type="ARBA" id="ARBA00023002"/>
    </source>
</evidence>
<dbReference type="SUPFAM" id="SSF51905">
    <property type="entry name" value="FAD/NAD(P)-binding domain"/>
    <property type="match status" value="1"/>
</dbReference>
<dbReference type="InterPro" id="IPR016156">
    <property type="entry name" value="FAD/NAD-linked_Rdtase_dimer_sf"/>
</dbReference>
<dbReference type="GO" id="GO:0016651">
    <property type="term" value="F:oxidoreductase activity, acting on NAD(P)H"/>
    <property type="evidence" value="ECO:0007669"/>
    <property type="project" value="TreeGrafter"/>
</dbReference>
<keyword evidence="2" id="KW-0285">Flavoprotein</keyword>
<keyword evidence="8" id="KW-1185">Reference proteome</keyword>
<comment type="caution">
    <text evidence="7">The sequence shown here is derived from an EMBL/GenBank/DDBJ whole genome shotgun (WGS) entry which is preliminary data.</text>
</comment>
<keyword evidence="4" id="KW-0560">Oxidoreductase</keyword>
<dbReference type="SUPFAM" id="SSF55424">
    <property type="entry name" value="FAD/NAD-linked reductases, dimerisation (C-terminal) domain"/>
    <property type="match status" value="1"/>
</dbReference>
<feature type="domain" description="FAD/NAD(P)-binding" evidence="5">
    <location>
        <begin position="6"/>
        <end position="299"/>
    </location>
</feature>
<proteinExistence type="predicted"/>
<dbReference type="PANTHER" id="PTHR43557">
    <property type="entry name" value="APOPTOSIS-INDUCING FACTOR 1"/>
    <property type="match status" value="1"/>
</dbReference>
<dbReference type="EMBL" id="BMMH01000005">
    <property type="protein sequence ID" value="GGL11930.1"/>
    <property type="molecule type" value="Genomic_DNA"/>
</dbReference>
<dbReference type="GO" id="GO:0005737">
    <property type="term" value="C:cytoplasm"/>
    <property type="evidence" value="ECO:0007669"/>
    <property type="project" value="TreeGrafter"/>
</dbReference>
<dbReference type="InterPro" id="IPR050446">
    <property type="entry name" value="FAD-oxidoreductase/Apoptosis"/>
</dbReference>
<dbReference type="AlphaFoldDB" id="A0A917RKA0"/>
<evidence type="ECO:0000313" key="8">
    <source>
        <dbReference type="Proteomes" id="UP000638263"/>
    </source>
</evidence>
<dbReference type="PRINTS" id="PR00368">
    <property type="entry name" value="FADPNR"/>
</dbReference>
<evidence type="ECO:0000256" key="3">
    <source>
        <dbReference type="ARBA" id="ARBA00022827"/>
    </source>
</evidence>
<sequence>MPEETVVIGGAGHAGVQSAVRLRELGWPGRITMIAPDSDLPYERPPLSKHFLASGSAEEVVPLRRAGYFEDKRIERVCGRIRQVVPDGRYVLLDNGARYDYAKLVLALGSEARNLAVPGGDLPGVHRLKTREDAGALKKALRRGTRVVVVGAGYIGLEVAAAAAALGCETTILEIADRAMNRVTSEPVSRFFEQLHREHGTELYFGTAVTEIRGEGAVQEVVTSDGAIHPADVVVVGIGVVPSQNVARDCGLRVDDGIVVDHDGRTGHPDIYAAGDVTRLKADGVDLRLESIQSAVSQAARAADHIMGLPPGKREVPWFWTIQHGVRLQTAGLRRPDDTVLVRTHESGQFSVLYLRAGRLAAIDAVGTLRDFNAGKKLIGAGARLDPRRAADSFAKLSDAVEESAVSEI</sequence>
<keyword evidence="3" id="KW-0274">FAD</keyword>
<evidence type="ECO:0000259" key="6">
    <source>
        <dbReference type="Pfam" id="PF14759"/>
    </source>
</evidence>
<name>A0A917RKA0_9NOCA</name>
<accession>A0A917RKA0</accession>
<dbReference type="Pfam" id="PF07992">
    <property type="entry name" value="Pyr_redox_2"/>
    <property type="match status" value="1"/>
</dbReference>
<reference evidence="7" key="1">
    <citation type="journal article" date="2014" name="Int. J. Syst. Evol. Microbiol.">
        <title>Complete genome sequence of Corynebacterium casei LMG S-19264T (=DSM 44701T), isolated from a smear-ripened cheese.</title>
        <authorList>
            <consortium name="US DOE Joint Genome Institute (JGI-PGF)"/>
            <person name="Walter F."/>
            <person name="Albersmeier A."/>
            <person name="Kalinowski J."/>
            <person name="Ruckert C."/>
        </authorList>
    </citation>
    <scope>NUCLEOTIDE SEQUENCE</scope>
    <source>
        <strain evidence="7">CGMCC 4.3508</strain>
    </source>
</reference>
<dbReference type="Proteomes" id="UP000638263">
    <property type="component" value="Unassembled WGS sequence"/>
</dbReference>
<reference evidence="7" key="2">
    <citation type="submission" date="2020-09" db="EMBL/GenBank/DDBJ databases">
        <authorList>
            <person name="Sun Q."/>
            <person name="Zhou Y."/>
        </authorList>
    </citation>
    <scope>NUCLEOTIDE SEQUENCE</scope>
    <source>
        <strain evidence="7">CGMCC 4.3508</strain>
    </source>
</reference>
<evidence type="ECO:0000259" key="5">
    <source>
        <dbReference type="Pfam" id="PF07992"/>
    </source>
</evidence>
<gene>
    <name evidence="7" type="ORF">GCM10011588_27920</name>
</gene>
<protein>
    <submittedName>
        <fullName evidence="7">Ferredoxin reductase</fullName>
    </submittedName>
</protein>
<dbReference type="Gene3D" id="3.50.50.60">
    <property type="entry name" value="FAD/NAD(P)-binding domain"/>
    <property type="match status" value="2"/>
</dbReference>
<dbReference type="Gene3D" id="3.30.390.30">
    <property type="match status" value="1"/>
</dbReference>
<dbReference type="InterPro" id="IPR028202">
    <property type="entry name" value="Reductase_C"/>
</dbReference>
<dbReference type="Pfam" id="PF14759">
    <property type="entry name" value="Reductase_C"/>
    <property type="match status" value="1"/>
</dbReference>
<dbReference type="PRINTS" id="PR00411">
    <property type="entry name" value="PNDRDTASEI"/>
</dbReference>
<dbReference type="PANTHER" id="PTHR43557:SF2">
    <property type="entry name" value="RIESKE DOMAIN-CONTAINING PROTEIN-RELATED"/>
    <property type="match status" value="1"/>
</dbReference>
<evidence type="ECO:0000313" key="7">
    <source>
        <dbReference type="EMBL" id="GGL11930.1"/>
    </source>
</evidence>
<feature type="domain" description="Reductase C-terminal" evidence="6">
    <location>
        <begin position="318"/>
        <end position="399"/>
    </location>
</feature>
<dbReference type="InterPro" id="IPR023753">
    <property type="entry name" value="FAD/NAD-binding_dom"/>
</dbReference>
<comment type="cofactor">
    <cofactor evidence="1">
        <name>FAD</name>
        <dbReference type="ChEBI" id="CHEBI:57692"/>
    </cofactor>
</comment>
<dbReference type="InterPro" id="IPR036188">
    <property type="entry name" value="FAD/NAD-bd_sf"/>
</dbReference>
<evidence type="ECO:0000256" key="2">
    <source>
        <dbReference type="ARBA" id="ARBA00022630"/>
    </source>
</evidence>
<organism evidence="7 8">
    <name type="scientific">Nocardia jinanensis</name>
    <dbReference type="NCBI Taxonomy" id="382504"/>
    <lineage>
        <taxon>Bacteria</taxon>
        <taxon>Bacillati</taxon>
        <taxon>Actinomycetota</taxon>
        <taxon>Actinomycetes</taxon>
        <taxon>Mycobacteriales</taxon>
        <taxon>Nocardiaceae</taxon>
        <taxon>Nocardia</taxon>
    </lineage>
</organism>
<evidence type="ECO:0000256" key="1">
    <source>
        <dbReference type="ARBA" id="ARBA00001974"/>
    </source>
</evidence>